<evidence type="ECO:0000313" key="4">
    <source>
        <dbReference type="Proteomes" id="UP000007843"/>
    </source>
</evidence>
<dbReference type="AlphaFoldDB" id="A0A0H3H9G2"/>
<organism evidence="3 4">
    <name type="scientific">Klebsiella michiganensis (strain ATCC 8724 / DSM 4798 / JCM 20051 / NBRC 3318 / NRRL B-199 / KCTC 1686 / BUCSAV 143 / CCM 1901)</name>
    <dbReference type="NCBI Taxonomy" id="1006551"/>
    <lineage>
        <taxon>Bacteria</taxon>
        <taxon>Pseudomonadati</taxon>
        <taxon>Pseudomonadota</taxon>
        <taxon>Gammaproteobacteria</taxon>
        <taxon>Enterobacterales</taxon>
        <taxon>Enterobacteriaceae</taxon>
        <taxon>Klebsiella/Raoultella group</taxon>
        <taxon>Klebsiella</taxon>
    </lineage>
</organism>
<keyword evidence="2 3" id="KW-0808">Transferase</keyword>
<dbReference type="InterPro" id="IPR002201">
    <property type="entry name" value="Glyco_trans_9"/>
</dbReference>
<evidence type="ECO:0000256" key="1">
    <source>
        <dbReference type="ARBA" id="ARBA00022676"/>
    </source>
</evidence>
<dbReference type="Proteomes" id="UP000007843">
    <property type="component" value="Chromosome"/>
</dbReference>
<proteinExistence type="predicted"/>
<dbReference type="Gene3D" id="3.40.50.2000">
    <property type="entry name" value="Glycogen Phosphorylase B"/>
    <property type="match status" value="2"/>
</dbReference>
<sequence length="360" mass="40869">MRIVKQFTRKKNAFFREIKFNLINYRYRNKSARQPFNSAKIQHVLLLRLDDKVGDMVVTTGCAKLLADRGYKVSVLTGPVCKQMLAGADFLEQVYLYQPRMPLNALRAAGFDAVVDFDDVKTYERFKLLADLRPGCVIGFNKQEYKLYDHSIPFLDSSSHISARYKAVARLFGIEHPHYHYHLPGDAFERERVKTLLAQHKGSQLCIAINPFTASTDKDFCRHQVSALIERLYTLPYKISVVMVGHSEKIRQLNLETALHLPDSNINSAVEIVRHCDLVITADTAIVHIARAFDKPMVAVYNKRKLKDTGLPGYTIWAPGYDKARQIVCEETNVADMTIDAVWPAIKAQADALIAARQQA</sequence>
<reference evidence="3 4" key="1">
    <citation type="journal article" date="2012" name="J. Bacteriol.">
        <title>Complete genome sequence of Klebsiella oxytoca KCTC 1686, used in production of 2,3-butanediol.</title>
        <authorList>
            <person name="Shin S.H."/>
            <person name="Kim S."/>
            <person name="Kim J.Y."/>
            <person name="Lee S."/>
            <person name="Um Y."/>
            <person name="Oh M.K."/>
            <person name="Kim Y.R."/>
            <person name="Lee J."/>
            <person name="Yang K.S."/>
        </authorList>
    </citation>
    <scope>NUCLEOTIDE SEQUENCE [LARGE SCALE GENOMIC DNA]</scope>
    <source>
        <strain evidence="4">ATCC 8724 / DSM 4798 / JCM 20051 / NBRC 3318 / NRRL B-199 / KCTC 1686</strain>
    </source>
</reference>
<name>A0A0H3H9G2_KLEM8</name>
<dbReference type="RefSeq" id="WP_014227243.1">
    <property type="nucleotide sequence ID" value="NC_016612.1"/>
</dbReference>
<dbReference type="GO" id="GO:0005829">
    <property type="term" value="C:cytosol"/>
    <property type="evidence" value="ECO:0007669"/>
    <property type="project" value="TreeGrafter"/>
</dbReference>
<dbReference type="KEGG" id="kox:KOX_05885"/>
<dbReference type="HOGENOM" id="CLU_056162_2_0_6"/>
<dbReference type="EMBL" id="CP003218">
    <property type="protein sequence ID" value="AEX02910.1"/>
    <property type="molecule type" value="Genomic_DNA"/>
</dbReference>
<keyword evidence="1" id="KW-0328">Glycosyltransferase</keyword>
<dbReference type="InterPro" id="IPR051199">
    <property type="entry name" value="LPS_LOS_Heptosyltrfase"/>
</dbReference>
<dbReference type="GO" id="GO:0008713">
    <property type="term" value="F:ADP-heptose-lipopolysaccharide heptosyltransferase activity"/>
    <property type="evidence" value="ECO:0007669"/>
    <property type="project" value="TreeGrafter"/>
</dbReference>
<dbReference type="GO" id="GO:0009244">
    <property type="term" value="P:lipopolysaccharide core region biosynthetic process"/>
    <property type="evidence" value="ECO:0007669"/>
    <property type="project" value="TreeGrafter"/>
</dbReference>
<protein>
    <submittedName>
        <fullName evidence="3">Glycosyl transferase family 9</fullName>
    </submittedName>
</protein>
<dbReference type="PANTHER" id="PTHR30160">
    <property type="entry name" value="TETRAACYLDISACCHARIDE 4'-KINASE-RELATED"/>
    <property type="match status" value="1"/>
</dbReference>
<dbReference type="Pfam" id="PF01075">
    <property type="entry name" value="Glyco_transf_9"/>
    <property type="match status" value="1"/>
</dbReference>
<dbReference type="SUPFAM" id="SSF53756">
    <property type="entry name" value="UDP-Glycosyltransferase/glycogen phosphorylase"/>
    <property type="match status" value="1"/>
</dbReference>
<evidence type="ECO:0000313" key="3">
    <source>
        <dbReference type="EMBL" id="AEX02910.1"/>
    </source>
</evidence>
<gene>
    <name evidence="3" type="ordered locus">KOX_05885</name>
</gene>
<evidence type="ECO:0000256" key="2">
    <source>
        <dbReference type="ARBA" id="ARBA00022679"/>
    </source>
</evidence>
<accession>A0A0H3H9G2</accession>